<comment type="caution">
    <text evidence="2">The sequence shown here is derived from an EMBL/GenBank/DDBJ whole genome shotgun (WGS) entry which is preliminary data.</text>
</comment>
<accession>A0ABV5UNZ5</accession>
<reference evidence="2 3" key="1">
    <citation type="submission" date="2024-09" db="EMBL/GenBank/DDBJ databases">
        <authorList>
            <person name="Sun Q."/>
            <person name="Mori K."/>
        </authorList>
    </citation>
    <scope>NUCLEOTIDE SEQUENCE [LARGE SCALE GENOMIC DNA]</scope>
    <source>
        <strain evidence="2 3">JCM 13519</strain>
    </source>
</reference>
<protein>
    <submittedName>
        <fullName evidence="2">Uncharacterized protein</fullName>
    </submittedName>
</protein>
<name>A0ABV5UNZ5_9MICC</name>
<evidence type="ECO:0000313" key="3">
    <source>
        <dbReference type="Proteomes" id="UP001589536"/>
    </source>
</evidence>
<evidence type="ECO:0000256" key="1">
    <source>
        <dbReference type="SAM" id="MobiDB-lite"/>
    </source>
</evidence>
<feature type="compositionally biased region" description="Low complexity" evidence="1">
    <location>
        <begin position="105"/>
        <end position="115"/>
    </location>
</feature>
<gene>
    <name evidence="2" type="ORF">ACFFPI_07450</name>
</gene>
<dbReference type="RefSeq" id="WP_376953968.1">
    <property type="nucleotide sequence ID" value="NZ_JBHMBH010000019.1"/>
</dbReference>
<proteinExistence type="predicted"/>
<keyword evidence="3" id="KW-1185">Reference proteome</keyword>
<feature type="region of interest" description="Disordered" evidence="1">
    <location>
        <begin position="105"/>
        <end position="134"/>
    </location>
</feature>
<dbReference type="EMBL" id="JBHMBH010000019">
    <property type="protein sequence ID" value="MFB9713990.1"/>
    <property type="molecule type" value="Genomic_DNA"/>
</dbReference>
<dbReference type="Proteomes" id="UP001589536">
    <property type="component" value="Unassembled WGS sequence"/>
</dbReference>
<sequence>MASKDPEPESYFGIRIEPGENLAGTVKQASRRARIYRLADDGASDLAHRKRSLKESIANRKLLIACIEKRQAGETGQLPRSQEEADRFIAAHREAIRDLKERLAGAAPANPAIAPMTRRVAREDRRRERKAKRG</sequence>
<organism evidence="2 3">
    <name type="scientific">Arthrobacter methylotrophus</name>
    <dbReference type="NCBI Taxonomy" id="121291"/>
    <lineage>
        <taxon>Bacteria</taxon>
        <taxon>Bacillati</taxon>
        <taxon>Actinomycetota</taxon>
        <taxon>Actinomycetes</taxon>
        <taxon>Micrococcales</taxon>
        <taxon>Micrococcaceae</taxon>
        <taxon>Arthrobacter</taxon>
    </lineage>
</organism>
<evidence type="ECO:0000313" key="2">
    <source>
        <dbReference type="EMBL" id="MFB9713990.1"/>
    </source>
</evidence>